<keyword evidence="3" id="KW-1185">Reference proteome</keyword>
<dbReference type="EMBL" id="MU004230">
    <property type="protein sequence ID" value="KAF2675215.1"/>
    <property type="molecule type" value="Genomic_DNA"/>
</dbReference>
<evidence type="ECO:0000313" key="2">
    <source>
        <dbReference type="EMBL" id="KAF2675215.1"/>
    </source>
</evidence>
<accession>A0A6A6USE9</accession>
<dbReference type="Proteomes" id="UP000799302">
    <property type="component" value="Unassembled WGS sequence"/>
</dbReference>
<evidence type="ECO:0000256" key="1">
    <source>
        <dbReference type="SAM" id="MobiDB-lite"/>
    </source>
</evidence>
<dbReference type="AlphaFoldDB" id="A0A6A6USE9"/>
<dbReference type="OrthoDB" id="4521980at2759"/>
<feature type="region of interest" description="Disordered" evidence="1">
    <location>
        <begin position="23"/>
        <end position="49"/>
    </location>
</feature>
<proteinExistence type="predicted"/>
<reference evidence="2" key="1">
    <citation type="journal article" date="2020" name="Stud. Mycol.">
        <title>101 Dothideomycetes genomes: a test case for predicting lifestyles and emergence of pathogens.</title>
        <authorList>
            <person name="Haridas S."/>
            <person name="Albert R."/>
            <person name="Binder M."/>
            <person name="Bloem J."/>
            <person name="Labutti K."/>
            <person name="Salamov A."/>
            <person name="Andreopoulos B."/>
            <person name="Baker S."/>
            <person name="Barry K."/>
            <person name="Bills G."/>
            <person name="Bluhm B."/>
            <person name="Cannon C."/>
            <person name="Castanera R."/>
            <person name="Culley D."/>
            <person name="Daum C."/>
            <person name="Ezra D."/>
            <person name="Gonzalez J."/>
            <person name="Henrissat B."/>
            <person name="Kuo A."/>
            <person name="Liang C."/>
            <person name="Lipzen A."/>
            <person name="Lutzoni F."/>
            <person name="Magnuson J."/>
            <person name="Mondo S."/>
            <person name="Nolan M."/>
            <person name="Ohm R."/>
            <person name="Pangilinan J."/>
            <person name="Park H.-J."/>
            <person name="Ramirez L."/>
            <person name="Alfaro M."/>
            <person name="Sun H."/>
            <person name="Tritt A."/>
            <person name="Yoshinaga Y."/>
            <person name="Zwiers L.-H."/>
            <person name="Turgeon B."/>
            <person name="Goodwin S."/>
            <person name="Spatafora J."/>
            <person name="Crous P."/>
            <person name="Grigoriev I."/>
        </authorList>
    </citation>
    <scope>NUCLEOTIDE SEQUENCE</scope>
    <source>
        <strain evidence="2">CBS 115976</strain>
    </source>
</reference>
<organism evidence="2 3">
    <name type="scientific">Microthyrium microscopicum</name>
    <dbReference type="NCBI Taxonomy" id="703497"/>
    <lineage>
        <taxon>Eukaryota</taxon>
        <taxon>Fungi</taxon>
        <taxon>Dikarya</taxon>
        <taxon>Ascomycota</taxon>
        <taxon>Pezizomycotina</taxon>
        <taxon>Dothideomycetes</taxon>
        <taxon>Dothideomycetes incertae sedis</taxon>
        <taxon>Microthyriales</taxon>
        <taxon>Microthyriaceae</taxon>
        <taxon>Microthyrium</taxon>
    </lineage>
</organism>
<protein>
    <submittedName>
        <fullName evidence="2">Uncharacterized protein</fullName>
    </submittedName>
</protein>
<name>A0A6A6USE9_9PEZI</name>
<gene>
    <name evidence="2" type="ORF">BT63DRAFT_420429</name>
</gene>
<evidence type="ECO:0000313" key="3">
    <source>
        <dbReference type="Proteomes" id="UP000799302"/>
    </source>
</evidence>
<sequence>MASETTQPPVPFAVIQHWSIYGQRGESSTSTPRATKPDGALEMTKPTSSPWDLVIPQSEIVKVLNGFDSQQMEDKWDVYTTGPDVKGVAVVHMLRSWTGFTMGEVKVQLPVEDDGKLLDGDAVCTEIVWDAGNEAYTETMCKDMAKGVCEWVLGVKFAGESVDG</sequence>